<dbReference type="AlphaFoldDB" id="A0A3R5YWQ0"/>
<organism evidence="1 2">
    <name type="scientific">Ornithobacterium rhinotracheale</name>
    <dbReference type="NCBI Taxonomy" id="28251"/>
    <lineage>
        <taxon>Bacteria</taxon>
        <taxon>Pseudomonadati</taxon>
        <taxon>Bacteroidota</taxon>
        <taxon>Flavobacteriia</taxon>
        <taxon>Flavobacteriales</taxon>
        <taxon>Weeksellaceae</taxon>
        <taxon>Ornithobacterium</taxon>
    </lineage>
</organism>
<gene>
    <name evidence="1" type="ORF">EQP59_08045</name>
</gene>
<proteinExistence type="predicted"/>
<dbReference type="EMBL" id="CP035107">
    <property type="protein sequence ID" value="QAR31289.1"/>
    <property type="molecule type" value="Genomic_DNA"/>
</dbReference>
<accession>A0A3R5YWQ0</accession>
<dbReference type="Proteomes" id="UP000287701">
    <property type="component" value="Chromosome"/>
</dbReference>
<protein>
    <submittedName>
        <fullName evidence="1">Uncharacterized protein</fullName>
    </submittedName>
</protein>
<dbReference type="RefSeq" id="WP_128501725.1">
    <property type="nucleotide sequence ID" value="NZ_CP035107.1"/>
</dbReference>
<evidence type="ECO:0000313" key="1">
    <source>
        <dbReference type="EMBL" id="QAR31289.1"/>
    </source>
</evidence>
<dbReference type="OrthoDB" id="9759819at2"/>
<reference evidence="1 2" key="1">
    <citation type="submission" date="2019-01" db="EMBL/GenBank/DDBJ databases">
        <title>Whole Genome of Ornithobacterium rhinotracheale FARPER-174b.</title>
        <authorList>
            <person name="Tataje-Lavanda L.A."/>
            <person name="Montalvan A."/>
            <person name="Montesinos R."/>
            <person name="Zimic M."/>
            <person name="Fernandez-Sanchez M."/>
            <person name="Fernandez-Diaz M."/>
        </authorList>
    </citation>
    <scope>NUCLEOTIDE SEQUENCE [LARGE SCALE GENOMIC DNA]</scope>
    <source>
        <strain evidence="1 2">FARPER-174b</strain>
    </source>
</reference>
<sequence length="84" mass="10105">MRTNFAFLQKEFPLWYDEVHQAEQFTYTAPKYVALSCRIVLEKAIYWLYQQDEDLNQPYDTKLSSLLFNDDFKIISQAIIKKVM</sequence>
<name>A0A3R5YWQ0_ORNRH</name>
<evidence type="ECO:0000313" key="2">
    <source>
        <dbReference type="Proteomes" id="UP000287701"/>
    </source>
</evidence>
<dbReference type="REBASE" id="296809">
    <property type="entry name" value="Orh174bORF8065P"/>
</dbReference>